<dbReference type="GO" id="GO:0016020">
    <property type="term" value="C:membrane"/>
    <property type="evidence" value="ECO:0007669"/>
    <property type="project" value="TreeGrafter"/>
</dbReference>
<evidence type="ECO:0000313" key="5">
    <source>
        <dbReference type="Proteomes" id="UP000306409"/>
    </source>
</evidence>
<dbReference type="InterPro" id="IPR011330">
    <property type="entry name" value="Glyco_hydro/deAcase_b/a-brl"/>
</dbReference>
<sequence length="267" mass="30022">MGTDIFTNTPITSLVHDKQLQDNKEEIINNNNMDQGSSLSDNLLLESSKDDSIAKNIDRQIDPKKPMVALTFDDGPHYEYTNKILDALEKYNGAATFFVLGSRAEKNKDIIKRIVQSGNQVGNHTYDHKQLTKLGSKEIINDLTKTSDIIQDITNIRPSLLRPPYGNINDNVKLYADAPLILWSIDTLDWKSRNKQKIVNAALKKVKNGDIILMHDIYKATALAAEVIIKELSSRGYQLVTIDELYEAKGMELSKGKVYAHAYGKTK</sequence>
<dbReference type="PANTHER" id="PTHR10587">
    <property type="entry name" value="GLYCOSYL TRANSFERASE-RELATED"/>
    <property type="match status" value="1"/>
</dbReference>
<evidence type="ECO:0000313" key="4">
    <source>
        <dbReference type="EMBL" id="QNU68759.1"/>
    </source>
</evidence>
<keyword evidence="2" id="KW-0378">Hydrolase</keyword>
<dbReference type="GO" id="GO:0046872">
    <property type="term" value="F:metal ion binding"/>
    <property type="evidence" value="ECO:0007669"/>
    <property type="project" value="UniProtKB-KW"/>
</dbReference>
<gene>
    <name evidence="4" type="ORF">EHE19_005345</name>
</gene>
<dbReference type="SUPFAM" id="SSF88713">
    <property type="entry name" value="Glycoside hydrolase/deacetylase"/>
    <property type="match status" value="1"/>
</dbReference>
<dbReference type="Pfam" id="PF01522">
    <property type="entry name" value="Polysacc_deac_1"/>
    <property type="match status" value="1"/>
</dbReference>
<evidence type="ECO:0000256" key="2">
    <source>
        <dbReference type="ARBA" id="ARBA00022801"/>
    </source>
</evidence>
<dbReference type="EMBL" id="CP061336">
    <property type="protein sequence ID" value="QNU68759.1"/>
    <property type="molecule type" value="Genomic_DNA"/>
</dbReference>
<dbReference type="OrthoDB" id="9806342at2"/>
<protein>
    <submittedName>
        <fullName evidence="4">Polysaccharide deacetylase family protein</fullName>
    </submittedName>
</protein>
<organism evidence="4 5">
    <name type="scientific">Ruminiclostridium herbifermentans</name>
    <dbReference type="NCBI Taxonomy" id="2488810"/>
    <lineage>
        <taxon>Bacteria</taxon>
        <taxon>Bacillati</taxon>
        <taxon>Bacillota</taxon>
        <taxon>Clostridia</taxon>
        <taxon>Eubacteriales</taxon>
        <taxon>Oscillospiraceae</taxon>
        <taxon>Ruminiclostridium</taxon>
    </lineage>
</organism>
<dbReference type="InterPro" id="IPR050248">
    <property type="entry name" value="Polysacc_deacetylase_ArnD"/>
</dbReference>
<dbReference type="Proteomes" id="UP000306409">
    <property type="component" value="Chromosome"/>
</dbReference>
<evidence type="ECO:0000256" key="1">
    <source>
        <dbReference type="ARBA" id="ARBA00022723"/>
    </source>
</evidence>
<accession>A0A4U7JBH6</accession>
<keyword evidence="5" id="KW-1185">Reference proteome</keyword>
<dbReference type="PANTHER" id="PTHR10587:SF133">
    <property type="entry name" value="CHITIN DEACETYLASE 1-RELATED"/>
    <property type="match status" value="1"/>
</dbReference>
<dbReference type="GO" id="GO:0016810">
    <property type="term" value="F:hydrolase activity, acting on carbon-nitrogen (but not peptide) bonds"/>
    <property type="evidence" value="ECO:0007669"/>
    <property type="project" value="InterPro"/>
</dbReference>
<dbReference type="Gene3D" id="3.20.20.370">
    <property type="entry name" value="Glycoside hydrolase/deacetylase"/>
    <property type="match status" value="1"/>
</dbReference>
<reference evidence="4 5" key="1">
    <citation type="submission" date="2020-09" db="EMBL/GenBank/DDBJ databases">
        <title>Characterization and genome sequencing of Ruminiclostridium sp. nov. MA18.</title>
        <authorList>
            <person name="Rettenmaier R."/>
            <person name="Kowollik M.-L."/>
            <person name="Liebl W."/>
            <person name="Zverlov V."/>
        </authorList>
    </citation>
    <scope>NUCLEOTIDE SEQUENCE [LARGE SCALE GENOMIC DNA]</scope>
    <source>
        <strain evidence="4 5">MA18</strain>
    </source>
</reference>
<dbReference type="KEGG" id="rher:EHE19_005345"/>
<dbReference type="CDD" id="cd10954">
    <property type="entry name" value="CE4_CtAXE_like"/>
    <property type="match status" value="1"/>
</dbReference>
<evidence type="ECO:0000259" key="3">
    <source>
        <dbReference type="PROSITE" id="PS51677"/>
    </source>
</evidence>
<feature type="domain" description="NodB homology" evidence="3">
    <location>
        <begin position="66"/>
        <end position="240"/>
    </location>
</feature>
<dbReference type="PROSITE" id="PS51677">
    <property type="entry name" value="NODB"/>
    <property type="match status" value="1"/>
</dbReference>
<proteinExistence type="predicted"/>
<name>A0A4U7JBH6_9FIRM</name>
<keyword evidence="1" id="KW-0479">Metal-binding</keyword>
<dbReference type="InterPro" id="IPR002509">
    <property type="entry name" value="NODB_dom"/>
</dbReference>
<dbReference type="AlphaFoldDB" id="A0A4U7JBH6"/>
<dbReference type="GO" id="GO:0005975">
    <property type="term" value="P:carbohydrate metabolic process"/>
    <property type="evidence" value="ECO:0007669"/>
    <property type="project" value="InterPro"/>
</dbReference>